<comment type="caution">
    <text evidence="1">The sequence shown here is derived from an EMBL/GenBank/DDBJ whole genome shotgun (WGS) entry which is preliminary data.</text>
</comment>
<keyword evidence="2" id="KW-1185">Reference proteome</keyword>
<sequence length="81" mass="9750">MSIDIACPHEWRKVCIIESLCTWHIRLNLKINLNTKKQYQVATKLTIFTRRFHWHNNMNDDIRSRKAANESSEKVLHLENF</sequence>
<dbReference type="AlphaFoldDB" id="A0A9N8WDK0"/>
<reference evidence="1" key="1">
    <citation type="submission" date="2021-06" db="EMBL/GenBank/DDBJ databases">
        <authorList>
            <person name="Kallberg Y."/>
            <person name="Tangrot J."/>
            <person name="Rosling A."/>
        </authorList>
    </citation>
    <scope>NUCLEOTIDE SEQUENCE</scope>
    <source>
        <strain evidence="1">MA453B</strain>
    </source>
</reference>
<accession>A0A9N8WDK0</accession>
<evidence type="ECO:0000313" key="1">
    <source>
        <dbReference type="EMBL" id="CAG8486084.1"/>
    </source>
</evidence>
<organism evidence="1 2">
    <name type="scientific">Dentiscutata erythropus</name>
    <dbReference type="NCBI Taxonomy" id="1348616"/>
    <lineage>
        <taxon>Eukaryota</taxon>
        <taxon>Fungi</taxon>
        <taxon>Fungi incertae sedis</taxon>
        <taxon>Mucoromycota</taxon>
        <taxon>Glomeromycotina</taxon>
        <taxon>Glomeromycetes</taxon>
        <taxon>Diversisporales</taxon>
        <taxon>Gigasporaceae</taxon>
        <taxon>Dentiscutata</taxon>
    </lineage>
</organism>
<evidence type="ECO:0000313" key="2">
    <source>
        <dbReference type="Proteomes" id="UP000789405"/>
    </source>
</evidence>
<name>A0A9N8WDK0_9GLOM</name>
<dbReference type="Proteomes" id="UP000789405">
    <property type="component" value="Unassembled WGS sequence"/>
</dbReference>
<gene>
    <name evidence="1" type="ORF">DERYTH_LOCUS2172</name>
</gene>
<dbReference type="EMBL" id="CAJVPY010000663">
    <property type="protein sequence ID" value="CAG8486084.1"/>
    <property type="molecule type" value="Genomic_DNA"/>
</dbReference>
<proteinExistence type="predicted"/>
<protein>
    <submittedName>
        <fullName evidence="1">11599_t:CDS:1</fullName>
    </submittedName>
</protein>